<comment type="caution">
    <text evidence="3">The sequence shown here is derived from an EMBL/GenBank/DDBJ whole genome shotgun (WGS) entry which is preliminary data.</text>
</comment>
<dbReference type="GO" id="GO:0004805">
    <property type="term" value="F:trehalose-phosphatase activity"/>
    <property type="evidence" value="ECO:0007669"/>
    <property type="project" value="TreeGrafter"/>
</dbReference>
<dbReference type="Proteomes" id="UP000440578">
    <property type="component" value="Unassembled WGS sequence"/>
</dbReference>
<evidence type="ECO:0000313" key="3">
    <source>
        <dbReference type="EMBL" id="KAF0307904.1"/>
    </source>
</evidence>
<dbReference type="GO" id="GO:0005829">
    <property type="term" value="C:cytosol"/>
    <property type="evidence" value="ECO:0007669"/>
    <property type="project" value="TreeGrafter"/>
</dbReference>
<dbReference type="AlphaFoldDB" id="A0A6A4WVP7"/>
<dbReference type="CDD" id="cd03788">
    <property type="entry name" value="GT20_TPS"/>
    <property type="match status" value="1"/>
</dbReference>
<evidence type="ECO:0000256" key="2">
    <source>
        <dbReference type="SAM" id="MobiDB-lite"/>
    </source>
</evidence>
<dbReference type="PANTHER" id="PTHR10788:SF106">
    <property type="entry name" value="BCDNA.GH08860"/>
    <property type="match status" value="1"/>
</dbReference>
<dbReference type="InterPro" id="IPR023214">
    <property type="entry name" value="HAD_sf"/>
</dbReference>
<comment type="similarity">
    <text evidence="1">In the N-terminal section; belongs to the glycosyltransferase 20 family.</text>
</comment>
<keyword evidence="4" id="KW-1185">Reference proteome</keyword>
<organism evidence="3 4">
    <name type="scientific">Amphibalanus amphitrite</name>
    <name type="common">Striped barnacle</name>
    <name type="synonym">Balanus amphitrite</name>
    <dbReference type="NCBI Taxonomy" id="1232801"/>
    <lineage>
        <taxon>Eukaryota</taxon>
        <taxon>Metazoa</taxon>
        <taxon>Ecdysozoa</taxon>
        <taxon>Arthropoda</taxon>
        <taxon>Crustacea</taxon>
        <taxon>Multicrustacea</taxon>
        <taxon>Cirripedia</taxon>
        <taxon>Thoracica</taxon>
        <taxon>Thoracicalcarea</taxon>
        <taxon>Balanomorpha</taxon>
        <taxon>Balanoidea</taxon>
        <taxon>Balanidae</taxon>
        <taxon>Amphibalaninae</taxon>
        <taxon>Amphibalanus</taxon>
    </lineage>
</organism>
<accession>A0A6A4WVP7</accession>
<evidence type="ECO:0000313" key="4">
    <source>
        <dbReference type="Proteomes" id="UP000440578"/>
    </source>
</evidence>
<proteinExistence type="inferred from homology"/>
<gene>
    <name evidence="3" type="primary">tpsp</name>
    <name evidence="3" type="ORF">FJT64_020832</name>
</gene>
<dbReference type="InterPro" id="IPR036412">
    <property type="entry name" value="HAD-like_sf"/>
</dbReference>
<dbReference type="InterPro" id="IPR003337">
    <property type="entry name" value="Trehalose_PPase"/>
</dbReference>
<dbReference type="Gene3D" id="3.40.50.2000">
    <property type="entry name" value="Glycogen Phosphorylase B"/>
    <property type="match status" value="2"/>
</dbReference>
<dbReference type="Pfam" id="PF02358">
    <property type="entry name" value="Trehalose_PPase"/>
    <property type="match status" value="1"/>
</dbReference>
<dbReference type="FunFam" id="3.40.50.2000:FF:000150">
    <property type="entry name" value="Trehalose-6-phosphate synthase"/>
    <property type="match status" value="1"/>
</dbReference>
<dbReference type="SUPFAM" id="SSF56784">
    <property type="entry name" value="HAD-like"/>
    <property type="match status" value="1"/>
</dbReference>
<dbReference type="OrthoDB" id="755951at2759"/>
<dbReference type="InterPro" id="IPR001830">
    <property type="entry name" value="Glyco_trans_20"/>
</dbReference>
<sequence length="747" mass="85040">MKETIMSSSAMIVVSNRLPFILREAEDGTLHRKQCAGGLVTAVAPVVVESGGLWVGWPGMHLKDSNVAIPESDPEDLSPCAGLKSKQVVTVNMDKNTFDGYYNGCCNGTFWPLFHSMPDRAIFKADYWEDYKKANLEFADMTIRALELMYKERGNELAQADEAPLVWIHDYHLMLAANTIRQKAEEKNLRCKLGFFLHIPCPSWDIMRLFPWDDEILQGMLGCDMVGFHIEDYCFNFIDCCQRRLGCRVDRSNMLVEHGGRTVRVRALPIGIPFDRFKSLAASAPRTFSDSQQLILGVDRLDYTKGLVNRIRAFERLLEKHPEYINKVTFLQVAVPSRTDVKEYQELKEEMDMLIGQVNGRFTTPMWSPIRYIYGCISHEQLAGFYRDASVALVTPLRDGMNLVAKEFVACQTEEDPGVLILSPFAGSGAQMMEALLVNPYEIDDVAETIHRALTMDKDERRLRMTCLRRREKQYDVTFWLRSFLKEMGTLRREDGDQVRPTQLMPVSMADFDEYLRDYIKPTDRVALLLDYDGTLAPIAKHPDFATIPVETKRVLERLANVSSVNIAIISGRSLENVRSMVGINNITEYEENLSGLLRALQERCCRDGAWVENKGIILTYHYREVPIEKRPPLVAEARKLFTKFDFTPSMARCAIEARPPVKWNKGRAFHLHPAHPWVERQMAACRARRNTPPTSGSPPPDGTKLLNFQMSMEEGEMEHIMENGRGRGRRPSPSAIEIVPEVPNGA</sequence>
<dbReference type="SUPFAM" id="SSF53756">
    <property type="entry name" value="UDP-Glycosyltransferase/glycogen phosphorylase"/>
    <property type="match status" value="1"/>
</dbReference>
<dbReference type="EMBL" id="VIIS01000534">
    <property type="protein sequence ID" value="KAF0307904.1"/>
    <property type="molecule type" value="Genomic_DNA"/>
</dbReference>
<evidence type="ECO:0000256" key="1">
    <source>
        <dbReference type="ARBA" id="ARBA00005409"/>
    </source>
</evidence>
<dbReference type="FunFam" id="3.40.50.2000:FF:000113">
    <property type="entry name" value="Alpha,alpha-trehalose-phosphate synthase"/>
    <property type="match status" value="1"/>
</dbReference>
<dbReference type="GO" id="GO:0003825">
    <property type="term" value="F:alpha,alpha-trehalose-phosphate synthase (UDP-forming) activity"/>
    <property type="evidence" value="ECO:0007669"/>
    <property type="project" value="TreeGrafter"/>
</dbReference>
<dbReference type="PANTHER" id="PTHR10788">
    <property type="entry name" value="TREHALOSE-6-PHOSPHATE SYNTHASE"/>
    <property type="match status" value="1"/>
</dbReference>
<reference evidence="3 4" key="1">
    <citation type="submission" date="2019-07" db="EMBL/GenBank/DDBJ databases">
        <title>Draft genome assembly of a fouling barnacle, Amphibalanus amphitrite (Darwin, 1854): The first reference genome for Thecostraca.</title>
        <authorList>
            <person name="Kim W."/>
        </authorList>
    </citation>
    <scope>NUCLEOTIDE SEQUENCE [LARGE SCALE GENOMIC DNA]</scope>
    <source>
        <strain evidence="3">SNU_AA5</strain>
        <tissue evidence="3">Soma without cirri and trophi</tissue>
    </source>
</reference>
<dbReference type="Pfam" id="PF00982">
    <property type="entry name" value="Glyco_transf_20"/>
    <property type="match status" value="1"/>
</dbReference>
<dbReference type="Gene3D" id="3.40.50.1000">
    <property type="entry name" value="HAD superfamily/HAD-like"/>
    <property type="match status" value="1"/>
</dbReference>
<name>A0A6A4WVP7_AMPAM</name>
<feature type="region of interest" description="Disordered" evidence="2">
    <location>
        <begin position="723"/>
        <end position="747"/>
    </location>
</feature>
<dbReference type="GO" id="GO:0005992">
    <property type="term" value="P:trehalose biosynthetic process"/>
    <property type="evidence" value="ECO:0007669"/>
    <property type="project" value="InterPro"/>
</dbReference>
<protein>
    <submittedName>
        <fullName evidence="3">Bifunctional trehalose-6-phosphate synthase/phosphatase</fullName>
    </submittedName>
</protein>